<reference evidence="4" key="1">
    <citation type="journal article" date="2018" name="Genome Biol.">
        <title>SKESA: strategic k-mer extension for scrupulous assemblies.</title>
        <authorList>
            <person name="Souvorov A."/>
            <person name="Agarwala R."/>
            <person name="Lipman D.J."/>
        </authorList>
    </citation>
    <scope>NUCLEOTIDE SEQUENCE</scope>
    <source>
        <strain evidence="4">BCW_3452</strain>
    </source>
</reference>
<dbReference type="InterPro" id="IPR052193">
    <property type="entry name" value="Peptidase_C59"/>
</dbReference>
<protein>
    <submittedName>
        <fullName evidence="4">Linear amide C-N hydrolase</fullName>
    </submittedName>
</protein>
<sequence length="370" mass="41614">MSKNIKDDNLINLLITRASMYMCTRIFNNLNDKFPVTARNMDWYWPVNTYFYAFPKGTVNRGLSAESAAELHIAPQQVLQWTSKYASLTTVMGSNKKGYAAVDGLNEAGLAVNGLYDSHVSYGPTDGKGHFLSANRWVQFVLDQFANVQQAIQYFATQDITIVSELLPDTSDTQSHLHLALSDAEGNSGVIEVRNGCFELYESRHDTVVTNQPDYETQRLLTAYWQYIWGQRPNAPVEHPVYSAPGGNSATQRFERASYYFTFAQPAQKRREAVYQAKSMVAACSVPVHFNPYHAEKASYTIWTNLADHHKKIYSLSSTVSMNTLSLHFSPELTTCRRLLLQKEKSTKSACPIKAGDVTDHLVTCDNPFS</sequence>
<dbReference type="PANTHER" id="PTHR35527">
    <property type="entry name" value="CHOLOYLGLYCINE HYDROLASE"/>
    <property type="match status" value="1"/>
</dbReference>
<evidence type="ECO:0000256" key="2">
    <source>
        <dbReference type="ARBA" id="ARBA00022801"/>
    </source>
</evidence>
<evidence type="ECO:0000313" key="4">
    <source>
        <dbReference type="EMBL" id="HAS8542064.1"/>
    </source>
</evidence>
<dbReference type="Pfam" id="PF02275">
    <property type="entry name" value="CBAH"/>
    <property type="match status" value="1"/>
</dbReference>
<dbReference type="Gene3D" id="3.60.60.10">
    <property type="entry name" value="Penicillin V Acylase, Chain A"/>
    <property type="match status" value="1"/>
</dbReference>
<keyword evidence="2 4" id="KW-0378">Hydrolase</keyword>
<dbReference type="InterPro" id="IPR029132">
    <property type="entry name" value="CBAH/NAAA_C"/>
</dbReference>
<dbReference type="AlphaFoldDB" id="A0A8H9TH65"/>
<comment type="caution">
    <text evidence="4">The sequence shown here is derived from an EMBL/GenBank/DDBJ whole genome shotgun (WGS) entry which is preliminary data.</text>
</comment>
<dbReference type="PANTHER" id="PTHR35527:SF2">
    <property type="entry name" value="HYDROLASE"/>
    <property type="match status" value="1"/>
</dbReference>
<feature type="domain" description="Choloylglycine hydrolase/NAAA C-terminal" evidence="3">
    <location>
        <begin position="23"/>
        <end position="320"/>
    </location>
</feature>
<name>A0A8H9TH65_VIBVL</name>
<gene>
    <name evidence="4" type="ORF">I7730_19940</name>
</gene>
<comment type="similarity">
    <text evidence="1">Belongs to the peptidase C59 family.</text>
</comment>
<dbReference type="Proteomes" id="UP000863257">
    <property type="component" value="Unassembled WGS sequence"/>
</dbReference>
<organism evidence="4">
    <name type="scientific">Vibrio vulnificus</name>
    <dbReference type="NCBI Taxonomy" id="672"/>
    <lineage>
        <taxon>Bacteria</taxon>
        <taxon>Pseudomonadati</taxon>
        <taxon>Pseudomonadota</taxon>
        <taxon>Gammaproteobacteria</taxon>
        <taxon>Vibrionales</taxon>
        <taxon>Vibrionaceae</taxon>
        <taxon>Vibrio</taxon>
    </lineage>
</organism>
<dbReference type="SUPFAM" id="SSF56235">
    <property type="entry name" value="N-terminal nucleophile aminohydrolases (Ntn hydrolases)"/>
    <property type="match status" value="1"/>
</dbReference>
<dbReference type="GO" id="GO:0016787">
    <property type="term" value="F:hydrolase activity"/>
    <property type="evidence" value="ECO:0007669"/>
    <property type="project" value="UniProtKB-KW"/>
</dbReference>
<evidence type="ECO:0000259" key="3">
    <source>
        <dbReference type="Pfam" id="PF02275"/>
    </source>
</evidence>
<accession>A0A8H9TH65</accession>
<dbReference type="EMBL" id="DACRBY010000030">
    <property type="protein sequence ID" value="HAS8542064.1"/>
    <property type="molecule type" value="Genomic_DNA"/>
</dbReference>
<dbReference type="InterPro" id="IPR029055">
    <property type="entry name" value="Ntn_hydrolases_N"/>
</dbReference>
<evidence type="ECO:0000256" key="1">
    <source>
        <dbReference type="ARBA" id="ARBA00006625"/>
    </source>
</evidence>
<reference evidence="4" key="2">
    <citation type="submission" date="2019-01" db="EMBL/GenBank/DDBJ databases">
        <authorList>
            <consortium name="NCBI Pathogen Detection Project"/>
        </authorList>
    </citation>
    <scope>NUCLEOTIDE SEQUENCE</scope>
    <source>
        <strain evidence="4">BCW_3452</strain>
    </source>
</reference>
<proteinExistence type="inferred from homology"/>